<dbReference type="Proteomes" id="UP000018851">
    <property type="component" value="Chromosome"/>
</dbReference>
<gene>
    <name evidence="1" type="ORF">NX02_09495</name>
</gene>
<sequence>MFGYLMLFRSERRYCIVSDSGRSYAMRYVKPRMRRHYARPGSMDGAGQKIQKMAAMTAIQNRTIATAAFLLMAVTQRFCLGAKLRNQFRRS</sequence>
<reference evidence="1 2" key="1">
    <citation type="submission" date="2013-07" db="EMBL/GenBank/DDBJ databases">
        <title>Completed genome of Sphingomonas sanxanigenens NX02.</title>
        <authorList>
            <person name="Ma T."/>
            <person name="Huang H."/>
            <person name="Wu M."/>
            <person name="Li X."/>
            <person name="Li G."/>
        </authorList>
    </citation>
    <scope>NUCLEOTIDE SEQUENCE [LARGE SCALE GENOMIC DNA]</scope>
    <source>
        <strain evidence="1 2">NX02</strain>
    </source>
</reference>
<accession>W0AD68</accession>
<dbReference type="STRING" id="1123269.NX02_09495"/>
<dbReference type="PATRIC" id="fig|1123269.5.peg.1857"/>
<protein>
    <submittedName>
        <fullName evidence="1">Uncharacterized protein</fullName>
    </submittedName>
</protein>
<proteinExistence type="predicted"/>
<evidence type="ECO:0000313" key="2">
    <source>
        <dbReference type="Proteomes" id="UP000018851"/>
    </source>
</evidence>
<dbReference type="KEGG" id="ssan:NX02_09495"/>
<organism evidence="1 2">
    <name type="scientific">Sphingomonas sanxanigenens DSM 19645 = NX02</name>
    <dbReference type="NCBI Taxonomy" id="1123269"/>
    <lineage>
        <taxon>Bacteria</taxon>
        <taxon>Pseudomonadati</taxon>
        <taxon>Pseudomonadota</taxon>
        <taxon>Alphaproteobacteria</taxon>
        <taxon>Sphingomonadales</taxon>
        <taxon>Sphingomonadaceae</taxon>
        <taxon>Sphingomonas</taxon>
    </lineage>
</organism>
<dbReference type="AlphaFoldDB" id="W0AD68"/>
<evidence type="ECO:0000313" key="1">
    <source>
        <dbReference type="EMBL" id="AHE53620.1"/>
    </source>
</evidence>
<name>W0AD68_9SPHN</name>
<dbReference type="HOGENOM" id="CLU_2425414_0_0_5"/>
<dbReference type="EMBL" id="CP006644">
    <property type="protein sequence ID" value="AHE53620.1"/>
    <property type="molecule type" value="Genomic_DNA"/>
</dbReference>
<keyword evidence="2" id="KW-1185">Reference proteome</keyword>